<proteinExistence type="predicted"/>
<protein>
    <submittedName>
        <fullName evidence="1">Uncharacterized protein</fullName>
    </submittedName>
</protein>
<accession>A0ACB0Z4R9</accession>
<sequence length="81" mass="8819">MSSINLFLVSIFILFQLIHTKDCSDHGVSCNDRKCCGSLSCKKTNVNGNYYCSYAPCVADGNTCQKDDGCCKGMDGKDFSV</sequence>
<organism evidence="1 2">
    <name type="scientific">Meloidogyne enterolobii</name>
    <name type="common">Root-knot nematode worm</name>
    <name type="synonym">Meloidogyne mayaguensis</name>
    <dbReference type="NCBI Taxonomy" id="390850"/>
    <lineage>
        <taxon>Eukaryota</taxon>
        <taxon>Metazoa</taxon>
        <taxon>Ecdysozoa</taxon>
        <taxon>Nematoda</taxon>
        <taxon>Chromadorea</taxon>
        <taxon>Rhabditida</taxon>
        <taxon>Tylenchina</taxon>
        <taxon>Tylenchomorpha</taxon>
        <taxon>Tylenchoidea</taxon>
        <taxon>Meloidogynidae</taxon>
        <taxon>Meloidogyninae</taxon>
        <taxon>Meloidogyne</taxon>
    </lineage>
</organism>
<keyword evidence="2" id="KW-1185">Reference proteome</keyword>
<evidence type="ECO:0000313" key="1">
    <source>
        <dbReference type="EMBL" id="CAK5073969.1"/>
    </source>
</evidence>
<gene>
    <name evidence="1" type="ORF">MENTE1834_LOCUS20665</name>
</gene>
<dbReference type="EMBL" id="CAVMJV010000024">
    <property type="protein sequence ID" value="CAK5073969.1"/>
    <property type="molecule type" value="Genomic_DNA"/>
</dbReference>
<comment type="caution">
    <text evidence="1">The sequence shown here is derived from an EMBL/GenBank/DDBJ whole genome shotgun (WGS) entry which is preliminary data.</text>
</comment>
<name>A0ACB0Z4R9_MELEN</name>
<evidence type="ECO:0000313" key="2">
    <source>
        <dbReference type="Proteomes" id="UP001497535"/>
    </source>
</evidence>
<dbReference type="Proteomes" id="UP001497535">
    <property type="component" value="Unassembled WGS sequence"/>
</dbReference>
<reference evidence="1" key="1">
    <citation type="submission" date="2023-11" db="EMBL/GenBank/DDBJ databases">
        <authorList>
            <person name="Poullet M."/>
        </authorList>
    </citation>
    <scope>NUCLEOTIDE SEQUENCE</scope>
    <source>
        <strain evidence="1">E1834</strain>
    </source>
</reference>